<reference evidence="1" key="1">
    <citation type="submission" date="2018-02" db="EMBL/GenBank/DDBJ databases">
        <title>Rhizophora mucronata_Transcriptome.</title>
        <authorList>
            <person name="Meera S.P."/>
            <person name="Sreeshan A."/>
            <person name="Augustine A."/>
        </authorList>
    </citation>
    <scope>NUCLEOTIDE SEQUENCE</scope>
    <source>
        <tissue evidence="1">Leaf</tissue>
    </source>
</reference>
<dbReference type="EMBL" id="GGEC01061919">
    <property type="protein sequence ID" value="MBX42403.1"/>
    <property type="molecule type" value="Transcribed_RNA"/>
</dbReference>
<accession>A0A2P2NIW7</accession>
<dbReference type="AlphaFoldDB" id="A0A2P2NIW7"/>
<name>A0A2P2NIW7_RHIMU</name>
<protein>
    <submittedName>
        <fullName evidence="1">Uncharacterized protein</fullName>
    </submittedName>
</protein>
<evidence type="ECO:0000313" key="1">
    <source>
        <dbReference type="EMBL" id="MBX42403.1"/>
    </source>
</evidence>
<organism evidence="1">
    <name type="scientific">Rhizophora mucronata</name>
    <name type="common">Asiatic mangrove</name>
    <dbReference type="NCBI Taxonomy" id="61149"/>
    <lineage>
        <taxon>Eukaryota</taxon>
        <taxon>Viridiplantae</taxon>
        <taxon>Streptophyta</taxon>
        <taxon>Embryophyta</taxon>
        <taxon>Tracheophyta</taxon>
        <taxon>Spermatophyta</taxon>
        <taxon>Magnoliopsida</taxon>
        <taxon>eudicotyledons</taxon>
        <taxon>Gunneridae</taxon>
        <taxon>Pentapetalae</taxon>
        <taxon>rosids</taxon>
        <taxon>fabids</taxon>
        <taxon>Malpighiales</taxon>
        <taxon>Rhizophoraceae</taxon>
        <taxon>Rhizophora</taxon>
    </lineage>
</organism>
<proteinExistence type="predicted"/>
<sequence>MVSLMGCQGLATSLHCSCMYL</sequence>